<sequence>MKETEMRNLLGGTFHQIAYVTADFDAGLAALRAGHGIERFLELRDIRFPVDRAGAEAHCHIALGRTGGLEIELIQPLGGAADLYREPLDRPGPLHFHHVAQRVDTLAELEALHRTARERGFAIPIDSESNGMTYFYADARATLGHHVEYIYGSPDYWAAVGAMIPEN</sequence>
<dbReference type="KEGG" id="swi:Swit_0288"/>
<protein>
    <recommendedName>
        <fullName evidence="3">VOC family protein</fullName>
    </recommendedName>
</protein>
<dbReference type="Proteomes" id="UP000001989">
    <property type="component" value="Chromosome"/>
</dbReference>
<evidence type="ECO:0008006" key="3">
    <source>
        <dbReference type="Google" id="ProtNLM"/>
    </source>
</evidence>
<organism evidence="1 2">
    <name type="scientific">Rhizorhabdus wittichii (strain DSM 6014 / CCUG 31198 / JCM 15750 / NBRC 105917 / EY 4224 / RW1)</name>
    <name type="common">Sphingomonas wittichii</name>
    <dbReference type="NCBI Taxonomy" id="392499"/>
    <lineage>
        <taxon>Bacteria</taxon>
        <taxon>Pseudomonadati</taxon>
        <taxon>Pseudomonadota</taxon>
        <taxon>Alphaproteobacteria</taxon>
        <taxon>Sphingomonadales</taxon>
        <taxon>Sphingomonadaceae</taxon>
        <taxon>Rhizorhabdus</taxon>
    </lineage>
</organism>
<dbReference type="AlphaFoldDB" id="A0A9J9H8Q2"/>
<name>A0A9J9H8Q2_RHIWR</name>
<evidence type="ECO:0000313" key="1">
    <source>
        <dbReference type="EMBL" id="ABQ66659.1"/>
    </source>
</evidence>
<dbReference type="SUPFAM" id="SSF54593">
    <property type="entry name" value="Glyoxalase/Bleomycin resistance protein/Dihydroxybiphenyl dioxygenase"/>
    <property type="match status" value="1"/>
</dbReference>
<dbReference type="InterPro" id="IPR029068">
    <property type="entry name" value="Glyas_Bleomycin-R_OHBP_Dase"/>
</dbReference>
<reference evidence="1 2" key="1">
    <citation type="journal article" date="2010" name="J. Bacteriol.">
        <title>Genome sequence of the dioxin-mineralizing bacterium Sphingomonas wittichii RW1.</title>
        <authorList>
            <person name="Miller T.R."/>
            <person name="Delcher A.L."/>
            <person name="Salzberg S.L."/>
            <person name="Saunders E."/>
            <person name="Detter J.C."/>
            <person name="Halden R.U."/>
        </authorList>
    </citation>
    <scope>NUCLEOTIDE SEQUENCE [LARGE SCALE GENOMIC DNA]</scope>
    <source>
        <strain evidence="2">DSM 6014 / CCUG 31198 / JCM 15750 / NBRC 105917 / EY 4224 / RW1</strain>
    </source>
</reference>
<dbReference type="EMBL" id="CP000699">
    <property type="protein sequence ID" value="ABQ66659.1"/>
    <property type="molecule type" value="Genomic_DNA"/>
</dbReference>
<keyword evidence="2" id="KW-1185">Reference proteome</keyword>
<dbReference type="Pfam" id="PF13669">
    <property type="entry name" value="Glyoxalase_4"/>
    <property type="match status" value="1"/>
</dbReference>
<proteinExistence type="predicted"/>
<evidence type="ECO:0000313" key="2">
    <source>
        <dbReference type="Proteomes" id="UP000001989"/>
    </source>
</evidence>
<dbReference type="Gene3D" id="3.10.180.10">
    <property type="entry name" value="2,3-Dihydroxybiphenyl 1,2-Dioxygenase, domain 1"/>
    <property type="match status" value="1"/>
</dbReference>
<gene>
    <name evidence="1" type="ordered locus">Swit_0288</name>
</gene>
<accession>A0A9J9H8Q2</accession>